<evidence type="ECO:0000256" key="2">
    <source>
        <dbReference type="ARBA" id="ARBA00022448"/>
    </source>
</evidence>
<evidence type="ECO:0000256" key="3">
    <source>
        <dbReference type="ARBA" id="ARBA00022741"/>
    </source>
</evidence>
<accession>A0A0F5BVK1</accession>
<evidence type="ECO:0000259" key="5">
    <source>
        <dbReference type="PROSITE" id="PS50893"/>
    </source>
</evidence>
<reference evidence="6" key="1">
    <citation type="submission" date="2014-12" db="EMBL/GenBank/DDBJ databases">
        <title>The draft genome of the Tatumella morbirosei type strain, LMG23360T isolated from pineapple rot.</title>
        <authorList>
            <person name="Smits T.H."/>
            <person name="Palmer M."/>
            <person name="Venter S.N."/>
            <person name="Duffy B."/>
            <person name="Steenkamp E.T."/>
            <person name="Chan W.Y."/>
            <person name="Coutinho T.A."/>
            <person name="Coetzee M.P."/>
            <person name="De Maayer P."/>
        </authorList>
    </citation>
    <scope>NUCLEOTIDE SEQUENCE [LARGE SCALE GENOMIC DNA]</scope>
    <source>
        <strain evidence="6">LMG 23360</strain>
    </source>
</reference>
<evidence type="ECO:0000313" key="6">
    <source>
        <dbReference type="EMBL" id="KKA63594.1"/>
    </source>
</evidence>
<dbReference type="SUPFAM" id="SSF52540">
    <property type="entry name" value="P-loop containing nucleoside triphosphate hydrolases"/>
    <property type="match status" value="1"/>
</dbReference>
<comment type="caution">
    <text evidence="6">The sequence shown here is derived from an EMBL/GenBank/DDBJ whole genome shotgun (WGS) entry which is preliminary data.</text>
</comment>
<dbReference type="GO" id="GO:0015808">
    <property type="term" value="P:L-alanine transport"/>
    <property type="evidence" value="ECO:0007669"/>
    <property type="project" value="TreeGrafter"/>
</dbReference>
<dbReference type="InterPro" id="IPR017871">
    <property type="entry name" value="ABC_transporter-like_CS"/>
</dbReference>
<dbReference type="AlphaFoldDB" id="A0A0F5BVK1"/>
<sequence>MESPEVILDVKNVSIQFGGLKAIDNVSFQVREAEIFGLIGPNGAGKTTMFNIITTNYRATSGEVVLAGKPLTGLKPNQVVARGIARTFQNIRLFNSMTVLENVMIGLDRTSRYSLAEAALRIGRFFSAERHSREKALALLDYIGIADFANMQATNLSYGNQRKVEIARALATSPKLLLLDEPAAGMNPKETEDLAQLIFRMRKDYQLSVLLIEHDMPFVNALCERVMVLEYGKPLFSGLMSEAINHPEVIAAYLGDLSYA</sequence>
<name>A0A0F5BVK1_9GAMM</name>
<dbReference type="STRING" id="642227.HA49_22355"/>
<dbReference type="FunFam" id="3.40.50.300:FF:000421">
    <property type="entry name" value="Branched-chain amino acid ABC transporter ATP-binding protein"/>
    <property type="match status" value="1"/>
</dbReference>
<dbReference type="Gene3D" id="3.40.50.300">
    <property type="entry name" value="P-loop containing nucleotide triphosphate hydrolases"/>
    <property type="match status" value="1"/>
</dbReference>
<keyword evidence="4 6" id="KW-0067">ATP-binding</keyword>
<proteinExistence type="inferred from homology"/>
<dbReference type="Proteomes" id="UP000029577">
    <property type="component" value="Unassembled WGS sequence"/>
</dbReference>
<dbReference type="GO" id="GO:0005304">
    <property type="term" value="F:L-valine transmembrane transporter activity"/>
    <property type="evidence" value="ECO:0007669"/>
    <property type="project" value="TreeGrafter"/>
</dbReference>
<organism evidence="6 7">
    <name type="scientific">Tatumella morbirosei</name>
    <dbReference type="NCBI Taxonomy" id="642227"/>
    <lineage>
        <taxon>Bacteria</taxon>
        <taxon>Pseudomonadati</taxon>
        <taxon>Pseudomonadota</taxon>
        <taxon>Gammaproteobacteria</taxon>
        <taxon>Enterobacterales</taxon>
        <taxon>Erwiniaceae</taxon>
        <taxon>Tatumella</taxon>
    </lineage>
</organism>
<dbReference type="GO" id="GO:0016887">
    <property type="term" value="F:ATP hydrolysis activity"/>
    <property type="evidence" value="ECO:0007669"/>
    <property type="project" value="InterPro"/>
</dbReference>
<dbReference type="PROSITE" id="PS50893">
    <property type="entry name" value="ABC_TRANSPORTER_2"/>
    <property type="match status" value="1"/>
</dbReference>
<dbReference type="RefSeq" id="WP_046791745.1">
    <property type="nucleotide sequence ID" value="NZ_JPKR02000003.1"/>
</dbReference>
<dbReference type="EMBL" id="JPKR02000003">
    <property type="protein sequence ID" value="KKA63594.1"/>
    <property type="molecule type" value="Genomic_DNA"/>
</dbReference>
<comment type="similarity">
    <text evidence="1">Belongs to the ABC transporter superfamily. Drug exporter-2 (TC 3.A.1.117) family.</text>
</comment>
<dbReference type="GO" id="GO:1903806">
    <property type="term" value="P:L-isoleucine import across plasma membrane"/>
    <property type="evidence" value="ECO:0007669"/>
    <property type="project" value="TreeGrafter"/>
</dbReference>
<evidence type="ECO:0000256" key="1">
    <source>
        <dbReference type="ARBA" id="ARBA00006526"/>
    </source>
</evidence>
<dbReference type="GO" id="GO:0005886">
    <property type="term" value="C:plasma membrane"/>
    <property type="evidence" value="ECO:0007669"/>
    <property type="project" value="TreeGrafter"/>
</dbReference>
<dbReference type="GO" id="GO:0005524">
    <property type="term" value="F:ATP binding"/>
    <property type="evidence" value="ECO:0007669"/>
    <property type="project" value="UniProtKB-KW"/>
</dbReference>
<keyword evidence="3" id="KW-0547">Nucleotide-binding</keyword>
<keyword evidence="7" id="KW-1185">Reference proteome</keyword>
<dbReference type="InterPro" id="IPR051120">
    <property type="entry name" value="ABC_AA/LPS_Transport"/>
</dbReference>
<dbReference type="OrthoDB" id="9805514at2"/>
<dbReference type="PROSITE" id="PS00211">
    <property type="entry name" value="ABC_TRANSPORTER_1"/>
    <property type="match status" value="1"/>
</dbReference>
<evidence type="ECO:0000313" key="7">
    <source>
        <dbReference type="Proteomes" id="UP000029577"/>
    </source>
</evidence>
<dbReference type="SMART" id="SM00382">
    <property type="entry name" value="AAA"/>
    <property type="match status" value="1"/>
</dbReference>
<dbReference type="PANTHER" id="PTHR45772:SF7">
    <property type="entry name" value="AMINO ACID ABC TRANSPORTER ATP-BINDING PROTEIN"/>
    <property type="match status" value="1"/>
</dbReference>
<dbReference type="CDD" id="cd03219">
    <property type="entry name" value="ABC_Mj1267_LivG_branched"/>
    <property type="match status" value="1"/>
</dbReference>
<evidence type="ECO:0000256" key="4">
    <source>
        <dbReference type="ARBA" id="ARBA00022840"/>
    </source>
</evidence>
<dbReference type="Pfam" id="PF00005">
    <property type="entry name" value="ABC_tran"/>
    <property type="match status" value="1"/>
</dbReference>
<dbReference type="PANTHER" id="PTHR45772">
    <property type="entry name" value="CONSERVED COMPONENT OF ABC TRANSPORTER FOR NATURAL AMINO ACIDS-RELATED"/>
    <property type="match status" value="1"/>
</dbReference>
<keyword evidence="2" id="KW-0813">Transport</keyword>
<dbReference type="InterPro" id="IPR003593">
    <property type="entry name" value="AAA+_ATPase"/>
</dbReference>
<dbReference type="GO" id="GO:0015192">
    <property type="term" value="F:L-phenylalanine transmembrane transporter activity"/>
    <property type="evidence" value="ECO:0007669"/>
    <property type="project" value="TreeGrafter"/>
</dbReference>
<feature type="domain" description="ABC transporter" evidence="5">
    <location>
        <begin position="8"/>
        <end position="256"/>
    </location>
</feature>
<dbReference type="InterPro" id="IPR003439">
    <property type="entry name" value="ABC_transporter-like_ATP-bd"/>
</dbReference>
<dbReference type="GO" id="GO:0042941">
    <property type="term" value="P:D-alanine transmembrane transport"/>
    <property type="evidence" value="ECO:0007669"/>
    <property type="project" value="TreeGrafter"/>
</dbReference>
<dbReference type="GO" id="GO:1903805">
    <property type="term" value="P:L-valine import across plasma membrane"/>
    <property type="evidence" value="ECO:0007669"/>
    <property type="project" value="TreeGrafter"/>
</dbReference>
<dbReference type="InterPro" id="IPR027417">
    <property type="entry name" value="P-loop_NTPase"/>
</dbReference>
<gene>
    <name evidence="6" type="primary">livG</name>
    <name evidence="6" type="ORF">HA49_22355</name>
</gene>
<dbReference type="GO" id="GO:0015188">
    <property type="term" value="F:L-isoleucine transmembrane transporter activity"/>
    <property type="evidence" value="ECO:0007669"/>
    <property type="project" value="TreeGrafter"/>
</dbReference>
<protein>
    <submittedName>
        <fullName evidence="6">Leucine/isoleucine/valine transporter ATP-binding subunit</fullName>
    </submittedName>
</protein>